<proteinExistence type="predicted"/>
<dbReference type="AlphaFoldDB" id="D9CGF0"/>
<geneLocation type="plasmid" evidence="1">
    <name>hyperthermophilic archaeal plasmid 1</name>
</geneLocation>
<accession>D9CGF0</accession>
<gene>
    <name evidence="1" type="ORF">pHA1_gp26</name>
</gene>
<evidence type="ECO:0000313" key="1">
    <source>
        <dbReference type="EMBL" id="ADJ54304.1"/>
    </source>
</evidence>
<sequence>MNVQIKTQWSKFSTGKRFDNFLVEIIFCSGAVDTAEPKELYIDDKKVEPDFDALYLEAKRIEYYELTEVMKIYT</sequence>
<dbReference type="EMBL" id="GU722198">
    <property type="protein sequence ID" value="ADJ54304.1"/>
    <property type="molecule type" value="Genomic_DNA"/>
</dbReference>
<name>D9CGF0_9ARCH</name>
<reference evidence="1" key="1">
    <citation type="journal article" date="2010" name="Environ. Microbiol.">
        <title>Metagenomic analyses of novel viruses and plasmids from a cultured environmental sample of hyperthermophilic neutrophiles.</title>
        <authorList>
            <person name="Garrett R.A."/>
            <person name="Prangishvili D."/>
            <person name="Shah S.A."/>
            <person name="Reuter M."/>
            <person name="Stetter K.O."/>
            <person name="Peng X."/>
        </authorList>
    </citation>
    <scope>NUCLEOTIDE SEQUENCE</scope>
    <source>
        <plasmid evidence="1">hyperthermophilic archaeal plasmid 1</plasmid>
    </source>
</reference>
<organism evidence="1">
    <name type="scientific">archaeon enrichment culture clone 1(2010)</name>
    <dbReference type="NCBI Taxonomy" id="795325"/>
    <lineage>
        <taxon>Archaea</taxon>
        <taxon>environmental samples</taxon>
    </lineage>
</organism>
<protein>
    <submittedName>
        <fullName evidence="1">Uncharacterized protein</fullName>
    </submittedName>
</protein>
<keyword evidence="1" id="KW-0614">Plasmid</keyword>